<proteinExistence type="predicted"/>
<accession>A0AAW1A0M4</accession>
<dbReference type="EMBL" id="JAWNGG020000096">
    <property type="protein sequence ID" value="KAK9302443.1"/>
    <property type="molecule type" value="Genomic_DNA"/>
</dbReference>
<comment type="caution">
    <text evidence="2">The sequence shown here is derived from an EMBL/GenBank/DDBJ whole genome shotgun (WGS) entry which is preliminary data.</text>
</comment>
<reference evidence="2 3" key="1">
    <citation type="submission" date="2024-05" db="EMBL/GenBank/DDBJ databases">
        <title>The nuclear and mitochondrial genome assemblies of Tetragonisca angustula (Apidae: Meliponini), a tiny yet remarkable pollinator in the Neotropics.</title>
        <authorList>
            <person name="Ferrari R."/>
            <person name="Ricardo P.C."/>
            <person name="Dias F.C."/>
            <person name="Araujo N.S."/>
            <person name="Soares D.O."/>
            <person name="Zhou Q.-S."/>
            <person name="Zhu C.-D."/>
            <person name="Coutinho L."/>
            <person name="Airas M.C."/>
            <person name="Batista T.M."/>
        </authorList>
    </citation>
    <scope>NUCLEOTIDE SEQUENCE [LARGE SCALE GENOMIC DNA]</scope>
    <source>
        <strain evidence="2">ASF017062</strain>
        <tissue evidence="2">Abdomen</tissue>
    </source>
</reference>
<gene>
    <name evidence="2" type="ORF">QLX08_005587</name>
</gene>
<evidence type="ECO:0000313" key="2">
    <source>
        <dbReference type="EMBL" id="KAK9302443.1"/>
    </source>
</evidence>
<dbReference type="AlphaFoldDB" id="A0AAW1A0M4"/>
<keyword evidence="3" id="KW-1185">Reference proteome</keyword>
<evidence type="ECO:0000256" key="1">
    <source>
        <dbReference type="SAM" id="MobiDB-lite"/>
    </source>
</evidence>
<sequence length="116" mass="12986">MIDFTVSVERADSSGEISKDQLLWRRDEERTSRKATISSNGSPAGKQSFRRAKQQQQESNNFQPKATRATQTSLLVESPRGARRSRKTTSLLNKIASSKCLAKFRDSPVQELTVAN</sequence>
<feature type="compositionally biased region" description="Polar residues" evidence="1">
    <location>
        <begin position="54"/>
        <end position="75"/>
    </location>
</feature>
<feature type="region of interest" description="Disordered" evidence="1">
    <location>
        <begin position="22"/>
        <end position="90"/>
    </location>
</feature>
<name>A0AAW1A0M4_9HYME</name>
<organism evidence="2 3">
    <name type="scientific">Tetragonisca angustula</name>
    <dbReference type="NCBI Taxonomy" id="166442"/>
    <lineage>
        <taxon>Eukaryota</taxon>
        <taxon>Metazoa</taxon>
        <taxon>Ecdysozoa</taxon>
        <taxon>Arthropoda</taxon>
        <taxon>Hexapoda</taxon>
        <taxon>Insecta</taxon>
        <taxon>Pterygota</taxon>
        <taxon>Neoptera</taxon>
        <taxon>Endopterygota</taxon>
        <taxon>Hymenoptera</taxon>
        <taxon>Apocrita</taxon>
        <taxon>Aculeata</taxon>
        <taxon>Apoidea</taxon>
        <taxon>Anthophila</taxon>
        <taxon>Apidae</taxon>
        <taxon>Tetragonisca</taxon>
    </lineage>
</organism>
<protein>
    <submittedName>
        <fullName evidence="2">Uncharacterized protein</fullName>
    </submittedName>
</protein>
<evidence type="ECO:0000313" key="3">
    <source>
        <dbReference type="Proteomes" id="UP001432146"/>
    </source>
</evidence>
<feature type="compositionally biased region" description="Basic and acidic residues" evidence="1">
    <location>
        <begin position="22"/>
        <end position="32"/>
    </location>
</feature>
<dbReference type="Proteomes" id="UP001432146">
    <property type="component" value="Unassembled WGS sequence"/>
</dbReference>